<dbReference type="EMBL" id="LAZR01053502">
    <property type="protein sequence ID" value="KKK80609.1"/>
    <property type="molecule type" value="Genomic_DNA"/>
</dbReference>
<organism evidence="1">
    <name type="scientific">marine sediment metagenome</name>
    <dbReference type="NCBI Taxonomy" id="412755"/>
    <lineage>
        <taxon>unclassified sequences</taxon>
        <taxon>metagenomes</taxon>
        <taxon>ecological metagenomes</taxon>
    </lineage>
</organism>
<name>A0A0F9AQ62_9ZZZZ</name>
<dbReference type="SUPFAM" id="SSF56300">
    <property type="entry name" value="Metallo-dependent phosphatases"/>
    <property type="match status" value="1"/>
</dbReference>
<protein>
    <recommendedName>
        <fullName evidence="2">Calcineurin-like phosphoesterase domain-containing protein</fullName>
    </recommendedName>
</protein>
<accession>A0A0F9AQ62</accession>
<comment type="caution">
    <text evidence="1">The sequence shown here is derived from an EMBL/GenBank/DDBJ whole genome shotgun (WGS) entry which is preliminary data.</text>
</comment>
<reference evidence="1" key="1">
    <citation type="journal article" date="2015" name="Nature">
        <title>Complex archaea that bridge the gap between prokaryotes and eukaryotes.</title>
        <authorList>
            <person name="Spang A."/>
            <person name="Saw J.H."/>
            <person name="Jorgensen S.L."/>
            <person name="Zaremba-Niedzwiedzka K."/>
            <person name="Martijn J."/>
            <person name="Lind A.E."/>
            <person name="van Eijk R."/>
            <person name="Schleper C."/>
            <person name="Guy L."/>
            <person name="Ettema T.J."/>
        </authorList>
    </citation>
    <scope>NUCLEOTIDE SEQUENCE</scope>
</reference>
<evidence type="ECO:0000313" key="1">
    <source>
        <dbReference type="EMBL" id="KKK80609.1"/>
    </source>
</evidence>
<dbReference type="AlphaFoldDB" id="A0A0F9AQ62"/>
<sequence length="311" mass="36202">MSIRPQVRCVYDACCTFDPRSANHVYCTEHKCRRRSENEGKRLHSEALFEQPREFKTEKVSRAPNGTRIMIVNDLQRPFQDDATLEGVEKFWEDFAPHYEVYAGDVADLYTISTFDKNPSRRFKLFDECKDTKQWLVSHAEANPSAKRIWIDGNHEDRMRRWLWKYGEEMSSLPELDIRYQLGITEVGATYLSYMSVFDFLGYRIEHGFKTSASKAYPINVSRFMAIATGSSGLCGHTHHFSNYAWTDSRGSHSYIENGCLCRMDLEFAPFPNWQHAFTYGVVHNNKVHLHGVQIYPDGFRANGEFYPRRG</sequence>
<dbReference type="InterPro" id="IPR029052">
    <property type="entry name" value="Metallo-depent_PP-like"/>
</dbReference>
<proteinExistence type="predicted"/>
<evidence type="ECO:0008006" key="2">
    <source>
        <dbReference type="Google" id="ProtNLM"/>
    </source>
</evidence>
<gene>
    <name evidence="1" type="ORF">LCGC14_2821780</name>
</gene>